<dbReference type="AlphaFoldDB" id="A0A699ZIQ0"/>
<sequence length="110" mass="11715">MTWTLSFKSMREYLQSCLSCPPSLYPTLFGLRLVTDITAGRPQPLGLAAQLSTISLDPRLLVWSKSVAAVGTAALTQALMLDQQQSVAARQTPWKDPQPGQGLAGGGSPT</sequence>
<name>A0A699ZIQ0_HAELA</name>
<organism evidence="2 3">
    <name type="scientific">Haematococcus lacustris</name>
    <name type="common">Green alga</name>
    <name type="synonym">Haematococcus pluvialis</name>
    <dbReference type="NCBI Taxonomy" id="44745"/>
    <lineage>
        <taxon>Eukaryota</taxon>
        <taxon>Viridiplantae</taxon>
        <taxon>Chlorophyta</taxon>
        <taxon>core chlorophytes</taxon>
        <taxon>Chlorophyceae</taxon>
        <taxon>CS clade</taxon>
        <taxon>Chlamydomonadales</taxon>
        <taxon>Haematococcaceae</taxon>
        <taxon>Haematococcus</taxon>
    </lineage>
</organism>
<keyword evidence="3" id="KW-1185">Reference proteome</keyword>
<dbReference type="EMBL" id="BLLF01001735">
    <property type="protein sequence ID" value="GFH20970.1"/>
    <property type="molecule type" value="Genomic_DNA"/>
</dbReference>
<proteinExistence type="predicted"/>
<gene>
    <name evidence="2" type="ORF">HaLaN_18182</name>
</gene>
<comment type="caution">
    <text evidence="2">The sequence shown here is derived from an EMBL/GenBank/DDBJ whole genome shotgun (WGS) entry which is preliminary data.</text>
</comment>
<feature type="non-terminal residue" evidence="2">
    <location>
        <position position="1"/>
    </location>
</feature>
<accession>A0A699ZIQ0</accession>
<dbReference type="Proteomes" id="UP000485058">
    <property type="component" value="Unassembled WGS sequence"/>
</dbReference>
<reference evidence="2 3" key="1">
    <citation type="submission" date="2020-02" db="EMBL/GenBank/DDBJ databases">
        <title>Draft genome sequence of Haematococcus lacustris strain NIES-144.</title>
        <authorList>
            <person name="Morimoto D."/>
            <person name="Nakagawa S."/>
            <person name="Yoshida T."/>
            <person name="Sawayama S."/>
        </authorList>
    </citation>
    <scope>NUCLEOTIDE SEQUENCE [LARGE SCALE GENOMIC DNA]</scope>
    <source>
        <strain evidence="2 3">NIES-144</strain>
    </source>
</reference>
<protein>
    <submittedName>
        <fullName evidence="2">Uncharacterized protein</fullName>
    </submittedName>
</protein>
<feature type="region of interest" description="Disordered" evidence="1">
    <location>
        <begin position="87"/>
        <end position="110"/>
    </location>
</feature>
<evidence type="ECO:0000313" key="2">
    <source>
        <dbReference type="EMBL" id="GFH20970.1"/>
    </source>
</evidence>
<evidence type="ECO:0000313" key="3">
    <source>
        <dbReference type="Proteomes" id="UP000485058"/>
    </source>
</evidence>
<evidence type="ECO:0000256" key="1">
    <source>
        <dbReference type="SAM" id="MobiDB-lite"/>
    </source>
</evidence>